<evidence type="ECO:0000313" key="1">
    <source>
        <dbReference type="EMBL" id="EMT53372.1"/>
    </source>
</evidence>
<name>M8DIW2_9BACL</name>
<dbReference type="Pfam" id="PF11354">
    <property type="entry name" value="DUF3156"/>
    <property type="match status" value="1"/>
</dbReference>
<dbReference type="AlphaFoldDB" id="M8DIW2"/>
<evidence type="ECO:0000313" key="2">
    <source>
        <dbReference type="Proteomes" id="UP000012081"/>
    </source>
</evidence>
<dbReference type="InterPro" id="IPR021500">
    <property type="entry name" value="DUF3156"/>
</dbReference>
<organism evidence="1 2">
    <name type="scientific">Brevibacillus borstelensis AK1</name>
    <dbReference type="NCBI Taxonomy" id="1300222"/>
    <lineage>
        <taxon>Bacteria</taxon>
        <taxon>Bacillati</taxon>
        <taxon>Bacillota</taxon>
        <taxon>Bacilli</taxon>
        <taxon>Bacillales</taxon>
        <taxon>Paenibacillaceae</taxon>
        <taxon>Brevibacillus</taxon>
    </lineage>
</organism>
<dbReference type="OrthoDB" id="6866841at2"/>
<reference evidence="1 2" key="1">
    <citation type="submission" date="2013-03" db="EMBL/GenBank/DDBJ databases">
        <title>Assembly of a new bacterial strain Brevibacillus borstelensis AK1.</title>
        <authorList>
            <person name="Rajan I."/>
            <person name="PoliReddy D."/>
            <person name="Sugumar T."/>
            <person name="Rathinam K."/>
            <person name="Alqarawi S."/>
            <person name="Khalil A.B."/>
            <person name="Sivakumar N."/>
        </authorList>
    </citation>
    <scope>NUCLEOTIDE SEQUENCE [LARGE SCALE GENOMIC DNA]</scope>
    <source>
        <strain evidence="1 2">AK1</strain>
    </source>
</reference>
<sequence>MGLYTVIDHRAFKTLHLIAGEFQSYAPIGTVSNGRIQLDGSRIGVEELSASYKIINKWMGRVYIYTWMWTLHDKGPEEDLVIKCEFSGKMKTGRQVRFFSKSHAPLVEWLNQDKRIKELCNSIDYELLELRYSSREQRWRVEMRPNYGDFIWILLPPVKYARKPKPQEIQDTMSLIKRLAKLIKKEERGV</sequence>
<proteinExistence type="predicted"/>
<gene>
    <name evidence="1" type="ORF">I532_05150</name>
</gene>
<keyword evidence="2" id="KW-1185">Reference proteome</keyword>
<accession>M8DIW2</accession>
<dbReference type="EMBL" id="APBN01000002">
    <property type="protein sequence ID" value="EMT53372.1"/>
    <property type="molecule type" value="Genomic_DNA"/>
</dbReference>
<protein>
    <submittedName>
        <fullName evidence="1">Uncharacterized protein</fullName>
    </submittedName>
</protein>
<dbReference type="STRING" id="1300222.I532_05150"/>
<dbReference type="Proteomes" id="UP000012081">
    <property type="component" value="Unassembled WGS sequence"/>
</dbReference>
<dbReference type="RefSeq" id="WP_003386826.1">
    <property type="nucleotide sequence ID" value="NZ_APBN01000002.1"/>
</dbReference>
<comment type="caution">
    <text evidence="1">The sequence shown here is derived from an EMBL/GenBank/DDBJ whole genome shotgun (WGS) entry which is preliminary data.</text>
</comment>
<dbReference type="PATRIC" id="fig|1300222.3.peg.1053"/>